<accession>A0ABY7UVI4</accession>
<gene>
    <name evidence="1" type="ORF">PRL19_06690</name>
</gene>
<proteinExistence type="predicted"/>
<dbReference type="Proteomes" id="UP001216899">
    <property type="component" value="Chromosome"/>
</dbReference>
<keyword evidence="2" id="KW-1185">Reference proteome</keyword>
<evidence type="ECO:0008006" key="3">
    <source>
        <dbReference type="Google" id="ProtNLM"/>
    </source>
</evidence>
<name>A0ABY7UVI4_9RHOB</name>
<evidence type="ECO:0000313" key="1">
    <source>
        <dbReference type="EMBL" id="WDA13936.1"/>
    </source>
</evidence>
<evidence type="ECO:0000313" key="2">
    <source>
        <dbReference type="Proteomes" id="UP001216899"/>
    </source>
</evidence>
<organism evidence="1 2">
    <name type="scientific">Paracoccus marcusii</name>
    <dbReference type="NCBI Taxonomy" id="59779"/>
    <lineage>
        <taxon>Bacteria</taxon>
        <taxon>Pseudomonadati</taxon>
        <taxon>Pseudomonadota</taxon>
        <taxon>Alphaproteobacteria</taxon>
        <taxon>Rhodobacterales</taxon>
        <taxon>Paracoccaceae</taxon>
        <taxon>Paracoccus</taxon>
    </lineage>
</organism>
<reference evidence="1 2" key="1">
    <citation type="submission" date="2023-02" db="EMBL/GenBank/DDBJ databases">
        <title>Whole genome sequenc of Paracoccus marcusii MBLB0836.</title>
        <authorList>
            <person name="Seo M.-J."/>
            <person name="Cho E.-S."/>
            <person name="Hwang C.Y."/>
        </authorList>
    </citation>
    <scope>NUCLEOTIDE SEQUENCE [LARGE SCALE GENOMIC DNA]</scope>
    <source>
        <strain evidence="1 2">MBLB0836</strain>
    </source>
</reference>
<dbReference type="RefSeq" id="WP_273744314.1">
    <property type="nucleotide sequence ID" value="NZ_CP117466.1"/>
</dbReference>
<sequence length="55" mass="5675">MRNTVIIVVVLVVVVAVLASCGVDGAPQRPVVKPLQQQMGVTVSGDARFGVSAEL</sequence>
<dbReference type="PROSITE" id="PS51257">
    <property type="entry name" value="PROKAR_LIPOPROTEIN"/>
    <property type="match status" value="1"/>
</dbReference>
<dbReference type="EMBL" id="CP117466">
    <property type="protein sequence ID" value="WDA13936.1"/>
    <property type="molecule type" value="Genomic_DNA"/>
</dbReference>
<protein>
    <recommendedName>
        <fullName evidence="3">Argininosuccinate lyase</fullName>
    </recommendedName>
</protein>